<keyword evidence="3" id="KW-1185">Reference proteome</keyword>
<feature type="domain" description="RNase H type-1" evidence="1">
    <location>
        <begin position="217"/>
        <end position="276"/>
    </location>
</feature>
<proteinExistence type="predicted"/>
<dbReference type="Pfam" id="PF13456">
    <property type="entry name" value="RVT_3"/>
    <property type="match status" value="1"/>
</dbReference>
<dbReference type="InterPro" id="IPR002156">
    <property type="entry name" value="RNaseH_domain"/>
</dbReference>
<comment type="caution">
    <text evidence="2">The sequence shown here is derived from an EMBL/GenBank/DDBJ whole genome shotgun (WGS) entry which is preliminary data.</text>
</comment>
<dbReference type="Proteomes" id="UP001472677">
    <property type="component" value="Unassembled WGS sequence"/>
</dbReference>
<gene>
    <name evidence="2" type="ORF">V6N12_069686</name>
</gene>
<evidence type="ECO:0000313" key="3">
    <source>
        <dbReference type="Proteomes" id="UP001472677"/>
    </source>
</evidence>
<dbReference type="EMBL" id="JBBPBM010000006">
    <property type="protein sequence ID" value="KAK8579360.1"/>
    <property type="molecule type" value="Genomic_DNA"/>
</dbReference>
<organism evidence="2 3">
    <name type="scientific">Hibiscus sabdariffa</name>
    <name type="common">roselle</name>
    <dbReference type="NCBI Taxonomy" id="183260"/>
    <lineage>
        <taxon>Eukaryota</taxon>
        <taxon>Viridiplantae</taxon>
        <taxon>Streptophyta</taxon>
        <taxon>Embryophyta</taxon>
        <taxon>Tracheophyta</taxon>
        <taxon>Spermatophyta</taxon>
        <taxon>Magnoliopsida</taxon>
        <taxon>eudicotyledons</taxon>
        <taxon>Gunneridae</taxon>
        <taxon>Pentapetalae</taxon>
        <taxon>rosids</taxon>
        <taxon>malvids</taxon>
        <taxon>Malvales</taxon>
        <taxon>Malvaceae</taxon>
        <taxon>Malvoideae</taxon>
        <taxon>Hibiscus</taxon>
    </lineage>
</organism>
<reference evidence="2 3" key="1">
    <citation type="journal article" date="2024" name="G3 (Bethesda)">
        <title>Genome assembly of Hibiscus sabdariffa L. provides insights into metabolisms of medicinal natural products.</title>
        <authorList>
            <person name="Kim T."/>
        </authorList>
    </citation>
    <scope>NUCLEOTIDE SEQUENCE [LARGE SCALE GENOMIC DNA]</scope>
    <source>
        <strain evidence="2">TK-2024</strain>
        <tissue evidence="2">Old leaves</tissue>
    </source>
</reference>
<accession>A0ABR2FER7</accession>
<sequence>MDELVSLSLARISYSRLWRRLGNVWEELKESVNWVVRDGSQTNFWYDNWLNSTGRLTFICNLGAAPRPTMVSDMLTSLGEWDWDKLGHQLSGSVLEKLVVVPPPMPQYGADVPGWMWEEKRCFTLASTYKYLMREWDKPRDSKWRIIWSLRVPWLVQIFMWITAHNGAEDKCPKAQELWSKVLRPEVLKAFCVTPFDTWLIGNLQHRPRQEFPDFDWGRVEVETYNKEATSIVNRSSTLLASSALVHAIHSLLQKGWPVQVRHIPRGMNAVADKLAVDEASLI</sequence>
<evidence type="ECO:0000313" key="2">
    <source>
        <dbReference type="EMBL" id="KAK8579360.1"/>
    </source>
</evidence>
<protein>
    <recommendedName>
        <fullName evidence="1">RNase H type-1 domain-containing protein</fullName>
    </recommendedName>
</protein>
<evidence type="ECO:0000259" key="1">
    <source>
        <dbReference type="Pfam" id="PF13456"/>
    </source>
</evidence>
<name>A0ABR2FER7_9ROSI</name>